<dbReference type="Gene3D" id="3.40.50.150">
    <property type="entry name" value="Vaccinia Virus protein VP39"/>
    <property type="match status" value="1"/>
</dbReference>
<sequence>MRHSFSKRAKTYAEFSSVQKRIVERLLAPLACGCYGRVLDLGCGSGTVLKALPALGVEVDTFVGLDISAQMLSLHPTASPSAKSVRLECVDFENTEFVPSDLAISASSLQWAQNLAQVCGHLAQSCKRVALAIHTSASLHELHTFLNTHSPLREAKEVCGILEQSFKGFKQTMWVETFKQEFNDRESFLQQLKRGGLLGGGALPFGKAKSLKFNVPYHSLSYEAIFFIGELA</sequence>
<evidence type="ECO:0000313" key="2">
    <source>
        <dbReference type="EMBL" id="BCZ16772.1"/>
    </source>
</evidence>
<dbReference type="PANTHER" id="PTHR43861">
    <property type="entry name" value="TRANS-ACONITATE 2-METHYLTRANSFERASE-RELATED"/>
    <property type="match status" value="1"/>
</dbReference>
<dbReference type="RefSeq" id="WP_221279563.1">
    <property type="nucleotide sequence ID" value="NZ_AP024814.1"/>
</dbReference>
<dbReference type="PANTHER" id="PTHR43861:SF1">
    <property type="entry name" value="TRANS-ACONITATE 2-METHYLTRANSFERASE"/>
    <property type="match status" value="1"/>
</dbReference>
<dbReference type="InterPro" id="IPR029063">
    <property type="entry name" value="SAM-dependent_MTases_sf"/>
</dbReference>
<keyword evidence="3" id="KW-1185">Reference proteome</keyword>
<dbReference type="Pfam" id="PF08242">
    <property type="entry name" value="Methyltransf_12"/>
    <property type="match status" value="1"/>
</dbReference>
<dbReference type="InterPro" id="IPR013217">
    <property type="entry name" value="Methyltransf_12"/>
</dbReference>
<accession>A0ABM7SF21</accession>
<reference evidence="2 3" key="1">
    <citation type="submission" date="2021-07" db="EMBL/GenBank/DDBJ databases">
        <title>Novel Helicobacter sp. Isolated from a dog.</title>
        <authorList>
            <person name="Rimbara E."/>
            <person name="Suzuki M."/>
        </authorList>
    </citation>
    <scope>NUCLEOTIDE SEQUENCE [LARGE SCALE GENOMIC DNA]</scope>
    <source>
        <strain evidence="3">NHP19-003</strain>
    </source>
</reference>
<feature type="domain" description="Methyltransferase type 12" evidence="1">
    <location>
        <begin position="39"/>
        <end position="127"/>
    </location>
</feature>
<gene>
    <name evidence="2" type="primary">bioC</name>
    <name evidence="2" type="ORF">NHP190003_00540</name>
</gene>
<evidence type="ECO:0000259" key="1">
    <source>
        <dbReference type="Pfam" id="PF08242"/>
    </source>
</evidence>
<dbReference type="SUPFAM" id="SSF53335">
    <property type="entry name" value="S-adenosyl-L-methionine-dependent methyltransferases"/>
    <property type="match status" value="1"/>
</dbReference>
<evidence type="ECO:0000313" key="3">
    <source>
        <dbReference type="Proteomes" id="UP000826775"/>
    </source>
</evidence>
<organism evidence="2 3">
    <name type="scientific">Helicobacter gastrocanis</name>
    <dbReference type="NCBI Taxonomy" id="2849641"/>
    <lineage>
        <taxon>Bacteria</taxon>
        <taxon>Pseudomonadati</taxon>
        <taxon>Campylobacterota</taxon>
        <taxon>Epsilonproteobacteria</taxon>
        <taxon>Campylobacterales</taxon>
        <taxon>Helicobacteraceae</taxon>
        <taxon>Helicobacter</taxon>
    </lineage>
</organism>
<proteinExistence type="predicted"/>
<dbReference type="Proteomes" id="UP000826775">
    <property type="component" value="Chromosome"/>
</dbReference>
<name>A0ABM7SF21_9HELI</name>
<dbReference type="CDD" id="cd02440">
    <property type="entry name" value="AdoMet_MTases"/>
    <property type="match status" value="1"/>
</dbReference>
<protein>
    <submittedName>
        <fullName evidence="2">Biotin synthase BioC</fullName>
    </submittedName>
</protein>
<dbReference type="EMBL" id="AP024814">
    <property type="protein sequence ID" value="BCZ16772.1"/>
    <property type="molecule type" value="Genomic_DNA"/>
</dbReference>